<evidence type="ECO:0000313" key="1">
    <source>
        <dbReference type="EMBL" id="MDB8003886.1"/>
    </source>
</evidence>
<dbReference type="SUPFAM" id="SSF46785">
    <property type="entry name" value="Winged helix' DNA-binding domain"/>
    <property type="match status" value="2"/>
</dbReference>
<dbReference type="Gene3D" id="1.10.10.10">
    <property type="entry name" value="Winged helix-like DNA-binding domain superfamily/Winged helix DNA-binding domain"/>
    <property type="match status" value="2"/>
</dbReference>
<reference evidence="1" key="1">
    <citation type="submission" date="2023-01" db="EMBL/GenBank/DDBJ databases">
        <title>Human gut microbiome strain richness.</title>
        <authorList>
            <person name="Chen-Liaw A."/>
        </authorList>
    </citation>
    <scope>NUCLEOTIDE SEQUENCE</scope>
    <source>
        <strain evidence="1">1001283st1_G1_1001283B150217_161031</strain>
    </source>
</reference>
<evidence type="ECO:0000313" key="2">
    <source>
        <dbReference type="Proteomes" id="UP001210809"/>
    </source>
</evidence>
<dbReference type="EMBL" id="JAQLXW010000008">
    <property type="protein sequence ID" value="MDB8003886.1"/>
    <property type="molecule type" value="Genomic_DNA"/>
</dbReference>
<dbReference type="AlphaFoldDB" id="A0AAW6CZ09"/>
<dbReference type="Proteomes" id="UP001210809">
    <property type="component" value="Unassembled WGS sequence"/>
</dbReference>
<organism evidence="1 2">
    <name type="scientific">[Eubacterium] siraeum</name>
    <dbReference type="NCBI Taxonomy" id="39492"/>
    <lineage>
        <taxon>Bacteria</taxon>
        <taxon>Bacillati</taxon>
        <taxon>Bacillota</taxon>
        <taxon>Clostridia</taxon>
        <taxon>Eubacteriales</taxon>
        <taxon>Oscillospiraceae</taxon>
        <taxon>Oscillospiraceae incertae sedis</taxon>
    </lineage>
</organism>
<name>A0AAW6CZ09_9FIRM</name>
<dbReference type="Pfam" id="PF13730">
    <property type="entry name" value="HTH_36"/>
    <property type="match status" value="2"/>
</dbReference>
<proteinExistence type="predicted"/>
<sequence>MQNSKSYFLLPNTAFGLSSEEFSVLAYLLSIPTAKKRVRQQTIAEKCNIGSRNTVTKAINSLLAKGYIFTKIRTRRVNYWYGTNIYYLNEDAVCDFSKGYTLIQRSVFEYGLSPAQLKVYAFIAKSINSKLGYCWNSYTDISKGTGMSRSTVIALIHQLEYRGLISKIRKMRYGCPKVYADNVYCIKLKRKKRIKKEVQPRKDCTSQKSNVNYNLHFDNNTEPFFCQVLLSDFLQTRGSPKYEHLYITQQISHRKRKVSKLNLLYSSIYRILRTVYAHFSSKKSCGKRIMSKNKAPP</sequence>
<accession>A0AAW6CZ09</accession>
<dbReference type="InterPro" id="IPR036388">
    <property type="entry name" value="WH-like_DNA-bd_sf"/>
</dbReference>
<gene>
    <name evidence="1" type="ORF">PNE09_07375</name>
</gene>
<comment type="caution">
    <text evidence="1">The sequence shown here is derived from an EMBL/GenBank/DDBJ whole genome shotgun (WGS) entry which is preliminary data.</text>
</comment>
<protein>
    <submittedName>
        <fullName evidence="1">Helix-turn-helix domain-containing protein</fullName>
    </submittedName>
</protein>
<dbReference type="InterPro" id="IPR036390">
    <property type="entry name" value="WH_DNA-bd_sf"/>
</dbReference>